<feature type="compositionally biased region" description="Basic residues" evidence="2">
    <location>
        <begin position="390"/>
        <end position="401"/>
    </location>
</feature>
<feature type="compositionally biased region" description="Polar residues" evidence="2">
    <location>
        <begin position="255"/>
        <end position="264"/>
    </location>
</feature>
<dbReference type="GeneID" id="103187686"/>
<evidence type="ECO:0000313" key="4">
    <source>
        <dbReference type="Proteomes" id="UP000314986"/>
    </source>
</evidence>
<dbReference type="GeneTree" id="ENSGT00390000007799"/>
<dbReference type="Pfam" id="PF14968">
    <property type="entry name" value="CCDC84"/>
    <property type="match status" value="1"/>
</dbReference>
<dbReference type="KEGG" id="cmk:103187686"/>
<dbReference type="CTD" id="338657"/>
<keyword evidence="1" id="KW-0175">Coiled coil</keyword>
<organism evidence="3 4">
    <name type="scientific">Callorhinchus milii</name>
    <name type="common">Ghost shark</name>
    <dbReference type="NCBI Taxonomy" id="7868"/>
    <lineage>
        <taxon>Eukaryota</taxon>
        <taxon>Metazoa</taxon>
        <taxon>Chordata</taxon>
        <taxon>Craniata</taxon>
        <taxon>Vertebrata</taxon>
        <taxon>Chondrichthyes</taxon>
        <taxon>Holocephali</taxon>
        <taxon>Chimaeriformes</taxon>
        <taxon>Callorhinchidae</taxon>
        <taxon>Callorhinchus</taxon>
    </lineage>
</organism>
<dbReference type="STRING" id="7868.ENSCMIP00000017947"/>
<dbReference type="OrthoDB" id="1892805at2759"/>
<dbReference type="PANTHER" id="PTHR31198">
    <property type="entry name" value="COILED-COIL DOMAIN-CONTAINING PROTEIN 84"/>
    <property type="match status" value="1"/>
</dbReference>
<reference evidence="3" key="4">
    <citation type="submission" date="2025-08" db="UniProtKB">
        <authorList>
            <consortium name="Ensembl"/>
        </authorList>
    </citation>
    <scope>IDENTIFICATION</scope>
</reference>
<keyword evidence="4" id="KW-1185">Reference proteome</keyword>
<evidence type="ECO:0000256" key="2">
    <source>
        <dbReference type="SAM" id="MobiDB-lite"/>
    </source>
</evidence>
<name>A0A4W3HSF4_CALMI</name>
<accession>A0A4W3HSF4</accession>
<reference evidence="3" key="5">
    <citation type="submission" date="2025-09" db="UniProtKB">
        <authorList>
            <consortium name="Ensembl"/>
        </authorList>
    </citation>
    <scope>IDENTIFICATION</scope>
</reference>
<dbReference type="OMA" id="MIQDEYT"/>
<protein>
    <submittedName>
        <fullName evidence="3">Centrosomal AT-AC splicing factor</fullName>
    </submittedName>
</protein>
<feature type="region of interest" description="Disordered" evidence="2">
    <location>
        <begin position="249"/>
        <end position="269"/>
    </location>
</feature>
<gene>
    <name evidence="3" type="primary">cenatac</name>
</gene>
<dbReference type="Proteomes" id="UP000314986">
    <property type="component" value="Unassembled WGS sequence"/>
</dbReference>
<dbReference type="PANTHER" id="PTHR31198:SF1">
    <property type="entry name" value="CENTROSOMAL AT-AC SPLICING FACTOR"/>
    <property type="match status" value="1"/>
</dbReference>
<proteinExistence type="predicted"/>
<dbReference type="Ensembl" id="ENSCMIT00000018287.1">
    <property type="protein sequence ID" value="ENSCMIP00000017947.1"/>
    <property type="gene ID" value="ENSCMIG00000008494.1"/>
</dbReference>
<dbReference type="InParanoid" id="A0A4W3HSF4"/>
<reference evidence="4" key="3">
    <citation type="journal article" date="2014" name="Nature">
        <title>Elephant shark genome provides unique insights into gnathostome evolution.</title>
        <authorList>
            <consortium name="International Elephant Shark Genome Sequencing Consortium"/>
            <person name="Venkatesh B."/>
            <person name="Lee A.P."/>
            <person name="Ravi V."/>
            <person name="Maurya A.K."/>
            <person name="Lian M.M."/>
            <person name="Swann J.B."/>
            <person name="Ohta Y."/>
            <person name="Flajnik M.F."/>
            <person name="Sutoh Y."/>
            <person name="Kasahara M."/>
            <person name="Hoon S."/>
            <person name="Gangu V."/>
            <person name="Roy S.W."/>
            <person name="Irimia M."/>
            <person name="Korzh V."/>
            <person name="Kondrychyn I."/>
            <person name="Lim Z.W."/>
            <person name="Tay B.H."/>
            <person name="Tohari S."/>
            <person name="Kong K.W."/>
            <person name="Ho S."/>
            <person name="Lorente-Galdos B."/>
            <person name="Quilez J."/>
            <person name="Marques-Bonet T."/>
            <person name="Raney B.J."/>
            <person name="Ingham P.W."/>
            <person name="Tay A."/>
            <person name="Hillier L.W."/>
            <person name="Minx P."/>
            <person name="Boehm T."/>
            <person name="Wilson R.K."/>
            <person name="Brenner S."/>
            <person name="Warren W.C."/>
        </authorList>
    </citation>
    <scope>NUCLEOTIDE SEQUENCE [LARGE SCALE GENOMIC DNA]</scope>
</reference>
<evidence type="ECO:0000256" key="1">
    <source>
        <dbReference type="SAM" id="Coils"/>
    </source>
</evidence>
<reference evidence="4" key="2">
    <citation type="journal article" date="2007" name="PLoS Biol.">
        <title>Survey sequencing and comparative analysis of the elephant shark (Callorhinchus milii) genome.</title>
        <authorList>
            <person name="Venkatesh B."/>
            <person name="Kirkness E.F."/>
            <person name="Loh Y.H."/>
            <person name="Halpern A.L."/>
            <person name="Lee A.P."/>
            <person name="Johnson J."/>
            <person name="Dandona N."/>
            <person name="Viswanathan L.D."/>
            <person name="Tay A."/>
            <person name="Venter J.C."/>
            <person name="Strausberg R.L."/>
            <person name="Brenner S."/>
        </authorList>
    </citation>
    <scope>NUCLEOTIDE SEQUENCE [LARGE SCALE GENOMIC DNA]</scope>
</reference>
<feature type="region of interest" description="Disordered" evidence="2">
    <location>
        <begin position="381"/>
        <end position="401"/>
    </location>
</feature>
<dbReference type="InterPro" id="IPR028015">
    <property type="entry name" value="CCDC84-like"/>
</dbReference>
<sequence length="401" mass="46228">MPCAHPRRQGALRLEKGEEISSLVLKAKDATDLSAPSARLVTRPLSFKAVGRRLMWRQTQGRAMGKQKAAFHCELCRRTFFSGRGHVYGLKHQETLRNILDNFLEKVRDARKVLKEARVERYDFTEHDQNFWCYCCKTEVKKHVTNGNIAVVYGGFLEHFESSEHKKKTSAFWWENKANIKLKDQFSLSPEDYEKFKAAVTKALESYEEKEDEYIKEGAERIREVEQQRRELVQAALEPQAEQSLDIGASEPGVSHQSHLSAYSSEEPGPSGLHFPFHSDDLKGQKLTFLGDKLLGFTTEKGNVHTGATPPWLIDDEEETGTAIGPSYEEFIQQKEKEKLRKLPPNRVGANFNHTSETDDSWLPSFGRVWNDGRRWQSRKQFRLEEGKKATRKRKRNDQNE</sequence>
<dbReference type="AlphaFoldDB" id="A0A4W3HSF4"/>
<feature type="coiled-coil region" evidence="1">
    <location>
        <begin position="193"/>
        <end position="235"/>
    </location>
</feature>
<reference evidence="4" key="1">
    <citation type="journal article" date="2006" name="Science">
        <title>Ancient noncoding elements conserved in the human genome.</title>
        <authorList>
            <person name="Venkatesh B."/>
            <person name="Kirkness E.F."/>
            <person name="Loh Y.H."/>
            <person name="Halpern A.L."/>
            <person name="Lee A.P."/>
            <person name="Johnson J."/>
            <person name="Dandona N."/>
            <person name="Viswanathan L.D."/>
            <person name="Tay A."/>
            <person name="Venter J.C."/>
            <person name="Strausberg R.L."/>
            <person name="Brenner S."/>
        </authorList>
    </citation>
    <scope>NUCLEOTIDE SEQUENCE [LARGE SCALE GENOMIC DNA]</scope>
</reference>
<evidence type="ECO:0000313" key="3">
    <source>
        <dbReference type="Ensembl" id="ENSCMIP00000017947.1"/>
    </source>
</evidence>